<organism evidence="2 3">
    <name type="scientific">Dryococelus australis</name>
    <dbReference type="NCBI Taxonomy" id="614101"/>
    <lineage>
        <taxon>Eukaryota</taxon>
        <taxon>Metazoa</taxon>
        <taxon>Ecdysozoa</taxon>
        <taxon>Arthropoda</taxon>
        <taxon>Hexapoda</taxon>
        <taxon>Insecta</taxon>
        <taxon>Pterygota</taxon>
        <taxon>Neoptera</taxon>
        <taxon>Polyneoptera</taxon>
        <taxon>Phasmatodea</taxon>
        <taxon>Verophasmatodea</taxon>
        <taxon>Anareolatae</taxon>
        <taxon>Phasmatidae</taxon>
        <taxon>Eurycanthinae</taxon>
        <taxon>Dryococelus</taxon>
    </lineage>
</organism>
<reference evidence="2 3" key="1">
    <citation type="submission" date="2023-02" db="EMBL/GenBank/DDBJ databases">
        <title>LHISI_Scaffold_Assembly.</title>
        <authorList>
            <person name="Stuart O.P."/>
            <person name="Cleave R."/>
            <person name="Magrath M.J.L."/>
            <person name="Mikheyev A.S."/>
        </authorList>
    </citation>
    <scope>NUCLEOTIDE SEQUENCE [LARGE SCALE GENOMIC DNA]</scope>
    <source>
        <strain evidence="2">Daus_M_001</strain>
        <tissue evidence="2">Leg muscle</tissue>
    </source>
</reference>
<feature type="region of interest" description="Disordered" evidence="1">
    <location>
        <begin position="15"/>
        <end position="50"/>
    </location>
</feature>
<proteinExistence type="predicted"/>
<evidence type="ECO:0000313" key="3">
    <source>
        <dbReference type="Proteomes" id="UP001159363"/>
    </source>
</evidence>
<protein>
    <submittedName>
        <fullName evidence="2">Uncharacterized protein</fullName>
    </submittedName>
</protein>
<accession>A0ABQ9HVP0</accession>
<evidence type="ECO:0000313" key="2">
    <source>
        <dbReference type="EMBL" id="KAJ8888447.1"/>
    </source>
</evidence>
<evidence type="ECO:0000256" key="1">
    <source>
        <dbReference type="SAM" id="MobiDB-lite"/>
    </source>
</evidence>
<feature type="region of interest" description="Disordered" evidence="1">
    <location>
        <begin position="222"/>
        <end position="266"/>
    </location>
</feature>
<keyword evidence="3" id="KW-1185">Reference proteome</keyword>
<comment type="caution">
    <text evidence="2">The sequence shown here is derived from an EMBL/GenBank/DDBJ whole genome shotgun (WGS) entry which is preliminary data.</text>
</comment>
<gene>
    <name evidence="2" type="ORF">PR048_007937</name>
</gene>
<dbReference type="EMBL" id="JARBHB010000003">
    <property type="protein sequence ID" value="KAJ8888447.1"/>
    <property type="molecule type" value="Genomic_DNA"/>
</dbReference>
<sequence length="266" mass="28661">MAVVDCIGAPSSLRRFASGSGTPRPRLRPVADGPKATADGRCRSRTTPSAGAGIGRSWIGEFRQFNDLKARLVSPLHIGASAVCSLAVAPHLAVMGFARSTRREPAAVKEMMKTDGASQNTFLQLLSGSDYPAARVPQKYSPARVPMDRHGSYLQYYPPLINGTTFTPAALPTLTARKSDSEPVKICTGRSGEFWAAINIVVLRADEGEVRCEHGCSTGKLRARETEDPRENPPTNGIVRHDSHMRKSGSVPAENETRFAQVGGEY</sequence>
<feature type="compositionally biased region" description="Basic and acidic residues" evidence="1">
    <location>
        <begin position="222"/>
        <end position="231"/>
    </location>
</feature>
<name>A0ABQ9HVP0_9NEOP</name>
<dbReference type="Proteomes" id="UP001159363">
    <property type="component" value="Chromosome 3"/>
</dbReference>